<dbReference type="SUPFAM" id="SSF55811">
    <property type="entry name" value="Nudix"/>
    <property type="match status" value="1"/>
</dbReference>
<dbReference type="Proteomes" id="UP001157160">
    <property type="component" value="Unassembled WGS sequence"/>
</dbReference>
<proteinExistence type="predicted"/>
<dbReference type="Pfam" id="PF16262">
    <property type="entry name" value="DUF4916"/>
    <property type="match status" value="1"/>
</dbReference>
<name>A0AA37UGW7_9MICO</name>
<dbReference type="InterPro" id="IPR015797">
    <property type="entry name" value="NUDIX_hydrolase-like_dom_sf"/>
</dbReference>
<comment type="caution">
    <text evidence="1">The sequence shown here is derived from an EMBL/GenBank/DDBJ whole genome shotgun (WGS) entry which is preliminary data.</text>
</comment>
<accession>A0AA37UGW7</accession>
<keyword evidence="2" id="KW-1185">Reference proteome</keyword>
<organism evidence="1 2">
    <name type="scientific">Arenivirga flava</name>
    <dbReference type="NCBI Taxonomy" id="1930060"/>
    <lineage>
        <taxon>Bacteria</taxon>
        <taxon>Bacillati</taxon>
        <taxon>Actinomycetota</taxon>
        <taxon>Actinomycetes</taxon>
        <taxon>Micrococcales</taxon>
        <taxon>Microbacteriaceae</taxon>
        <taxon>Arenivirga</taxon>
    </lineage>
</organism>
<evidence type="ECO:0000313" key="2">
    <source>
        <dbReference type="Proteomes" id="UP001157160"/>
    </source>
</evidence>
<evidence type="ECO:0000313" key="1">
    <source>
        <dbReference type="EMBL" id="GMA28553.1"/>
    </source>
</evidence>
<protein>
    <submittedName>
        <fullName evidence="1">DUF4916 domain-containing protein</fullName>
    </submittedName>
</protein>
<dbReference type="InterPro" id="IPR032582">
    <property type="entry name" value="DUF4916"/>
</dbReference>
<reference evidence="1 2" key="1">
    <citation type="journal article" date="2014" name="Int. J. Syst. Evol. Microbiol.">
        <title>Complete genome sequence of Corynebacterium casei LMG S-19264T (=DSM 44701T), isolated from a smear-ripened cheese.</title>
        <authorList>
            <consortium name="US DOE Joint Genome Institute (JGI-PGF)"/>
            <person name="Walter F."/>
            <person name="Albersmeier A."/>
            <person name="Kalinowski J."/>
            <person name="Ruckert C."/>
        </authorList>
    </citation>
    <scope>NUCLEOTIDE SEQUENCE [LARGE SCALE GENOMIC DNA]</scope>
    <source>
        <strain evidence="1 2">NBRC 112289</strain>
    </source>
</reference>
<dbReference type="AlphaFoldDB" id="A0AA37UGW7"/>
<dbReference type="Gene3D" id="3.90.79.10">
    <property type="entry name" value="Nucleoside Triphosphate Pyrophosphohydrolase"/>
    <property type="match status" value="1"/>
</dbReference>
<dbReference type="EMBL" id="BSUL01000001">
    <property type="protein sequence ID" value="GMA28553.1"/>
    <property type="molecule type" value="Genomic_DNA"/>
</dbReference>
<dbReference type="RefSeq" id="WP_284231880.1">
    <property type="nucleotide sequence ID" value="NZ_BSUL01000001.1"/>
</dbReference>
<gene>
    <name evidence="1" type="ORF">GCM10025874_18060</name>
</gene>
<sequence>MSSVSTPDPTPGWLSDEELATVRRRIPLLYVEAIPVRTDGLGRVTEVGALLRVNAEGVMSRTLVSGRVMYGESLRDALFRHLEKDLGPMAFPQLPASPVPFSVAEYFPFPGASTFTDERQHAVSLAYMVPVTGTCDPRQDALELTWMSPAQAHSDAVAAEMEGGRGHLLSAGLASVGAWA</sequence>